<dbReference type="InterPro" id="IPR036291">
    <property type="entry name" value="NAD(P)-bd_dom_sf"/>
</dbReference>
<proteinExistence type="predicted"/>
<dbReference type="CDD" id="cd08253">
    <property type="entry name" value="zeta_crystallin"/>
    <property type="match status" value="1"/>
</dbReference>
<dbReference type="Gene3D" id="3.40.50.720">
    <property type="entry name" value="NAD(P)-binding Rossmann-like Domain"/>
    <property type="match status" value="1"/>
</dbReference>
<dbReference type="SUPFAM" id="SSF50129">
    <property type="entry name" value="GroES-like"/>
    <property type="match status" value="1"/>
</dbReference>
<keyword evidence="4" id="KW-1185">Reference proteome</keyword>
<accession>A0ABQ6LF45</accession>
<feature type="domain" description="Enoyl reductase (ER)" evidence="2">
    <location>
        <begin position="12"/>
        <end position="329"/>
    </location>
</feature>
<dbReference type="InterPro" id="IPR011032">
    <property type="entry name" value="GroES-like_sf"/>
</dbReference>
<dbReference type="InterPro" id="IPR013149">
    <property type="entry name" value="ADH-like_C"/>
</dbReference>
<dbReference type="Gene3D" id="3.90.180.10">
    <property type="entry name" value="Medium-chain alcohol dehydrogenases, catalytic domain"/>
    <property type="match status" value="1"/>
</dbReference>
<comment type="caution">
    <text evidence="3">The sequence shown here is derived from an EMBL/GenBank/DDBJ whole genome shotgun (WGS) entry which is preliminary data.</text>
</comment>
<dbReference type="InterPro" id="IPR051603">
    <property type="entry name" value="Zinc-ADH_QOR/CCCR"/>
</dbReference>
<protein>
    <submittedName>
        <fullName evidence="3">NADPH:quinone reductase</fullName>
    </submittedName>
</protein>
<dbReference type="PANTHER" id="PTHR44154">
    <property type="entry name" value="QUINONE OXIDOREDUCTASE"/>
    <property type="match status" value="1"/>
</dbReference>
<gene>
    <name evidence="3" type="ORF">LNKW23_11610</name>
</gene>
<evidence type="ECO:0000259" key="2">
    <source>
        <dbReference type="SMART" id="SM00829"/>
    </source>
</evidence>
<dbReference type="RefSeq" id="WP_285670690.1">
    <property type="nucleotide sequence ID" value="NZ_BSYI01000007.1"/>
</dbReference>
<dbReference type="Pfam" id="PF00107">
    <property type="entry name" value="ADH_zinc_N"/>
    <property type="match status" value="1"/>
</dbReference>
<dbReference type="EMBL" id="BSYI01000007">
    <property type="protein sequence ID" value="GMG81948.1"/>
    <property type="molecule type" value="Genomic_DNA"/>
</dbReference>
<organism evidence="3 4">
    <name type="scientific">Paralimibaculum aggregatum</name>
    <dbReference type="NCBI Taxonomy" id="3036245"/>
    <lineage>
        <taxon>Bacteria</taxon>
        <taxon>Pseudomonadati</taxon>
        <taxon>Pseudomonadota</taxon>
        <taxon>Alphaproteobacteria</taxon>
        <taxon>Rhodobacterales</taxon>
        <taxon>Paracoccaceae</taxon>
        <taxon>Paralimibaculum</taxon>
    </lineage>
</organism>
<dbReference type="InterPro" id="IPR013154">
    <property type="entry name" value="ADH-like_N"/>
</dbReference>
<dbReference type="SMART" id="SM00829">
    <property type="entry name" value="PKS_ER"/>
    <property type="match status" value="1"/>
</dbReference>
<evidence type="ECO:0000256" key="1">
    <source>
        <dbReference type="ARBA" id="ARBA00022857"/>
    </source>
</evidence>
<evidence type="ECO:0000313" key="3">
    <source>
        <dbReference type="EMBL" id="GMG81948.1"/>
    </source>
</evidence>
<evidence type="ECO:0000313" key="4">
    <source>
        <dbReference type="Proteomes" id="UP001239909"/>
    </source>
</evidence>
<keyword evidence="1" id="KW-0521">NADP</keyword>
<dbReference type="SUPFAM" id="SSF51735">
    <property type="entry name" value="NAD(P)-binding Rossmann-fold domains"/>
    <property type="match status" value="1"/>
</dbReference>
<dbReference type="Pfam" id="PF08240">
    <property type="entry name" value="ADH_N"/>
    <property type="match status" value="1"/>
</dbReference>
<sequence>MKAIAYERFGPADEVLTLRDIEDPAPAPGEVVVRLEASGVNPSDVKLRAGARPGAQMAYPLTVPHSDGAGVIEAVGEGIDPSRIGQRVWLWNGHWRREFGTAAERIALPAVQTSPLPGRSTAAEGACLGIPAMTAWMTLFEAGSIAGARVLVTGGAGAVGRYAVQMARLGGAAQVITTVSGPEKAAHASAHSLAPDAVIDYRREDVTARVMELTGGAGVDRVVDVDLGANMATTAAVIAENGTIATYASMAVPEPALPFYQLMFKNVTLRMVLAYLMAPEARARAAAGITDWLAEGRLSHAVGPQFPLAETAAAHRAVEAGGVLGTVVVTV</sequence>
<reference evidence="3 4" key="1">
    <citation type="submission" date="2023-04" db="EMBL/GenBank/DDBJ databases">
        <title>Marinoamorphus aggregata gen. nov., sp. Nov., isolate from tissue of brittle star Ophioplocus japonicus.</title>
        <authorList>
            <person name="Kawano K."/>
            <person name="Sawayama S."/>
            <person name="Nakagawa S."/>
        </authorList>
    </citation>
    <scope>NUCLEOTIDE SEQUENCE [LARGE SCALE GENOMIC DNA]</scope>
    <source>
        <strain evidence="3 4">NKW23</strain>
    </source>
</reference>
<dbReference type="PANTHER" id="PTHR44154:SF1">
    <property type="entry name" value="QUINONE OXIDOREDUCTASE"/>
    <property type="match status" value="1"/>
</dbReference>
<dbReference type="InterPro" id="IPR020843">
    <property type="entry name" value="ER"/>
</dbReference>
<dbReference type="Proteomes" id="UP001239909">
    <property type="component" value="Unassembled WGS sequence"/>
</dbReference>
<name>A0ABQ6LF45_9RHOB</name>